<feature type="domain" description="HTH LytTR-type" evidence="1">
    <location>
        <begin position="148"/>
        <end position="241"/>
    </location>
</feature>
<dbReference type="Gene3D" id="2.40.50.1020">
    <property type="entry name" value="LytTr DNA-binding domain"/>
    <property type="match status" value="1"/>
</dbReference>
<dbReference type="Pfam" id="PF04397">
    <property type="entry name" value="LytTR"/>
    <property type="match status" value="1"/>
</dbReference>
<accession>A0A511IYU1</accession>
<sequence length="254" mass="29943">MNLKVYYIEDNIFHQEEFRKKYSSSNNLAAISLVIPLPSQLEKFYSELDFMPIQDSDIFIVDIELNRFHSGIDFSKKIRQRNHSCSIIFLTNDATKGIEIINQNIHADKYYSKKDLAEAINGLEELLFQQPKQKKEQSKLVKIESLSKIYLIDPKEVNYLSKVTSSRSTIEFFCHTEFFMIHGKMEELKHTFQKFHYFNDLKGYSINAANIKLVDKKHNELIFKNDDTLILSRRSIKKLVDFMDQLEKEKLLVP</sequence>
<dbReference type="GO" id="GO:0003677">
    <property type="term" value="F:DNA binding"/>
    <property type="evidence" value="ECO:0007669"/>
    <property type="project" value="InterPro"/>
</dbReference>
<dbReference type="InterPro" id="IPR007492">
    <property type="entry name" value="LytTR_DNA-bd_dom"/>
</dbReference>
<dbReference type="EMBL" id="BJWF01000002">
    <property type="protein sequence ID" value="GEL90927.1"/>
    <property type="molecule type" value="Genomic_DNA"/>
</dbReference>
<dbReference type="RefSeq" id="WP_010752107.1">
    <property type="nucleotide sequence ID" value="NZ_BJWF01000002.1"/>
</dbReference>
<dbReference type="PANTHER" id="PTHR37299:SF1">
    <property type="entry name" value="STAGE 0 SPORULATION PROTEIN A HOMOLOG"/>
    <property type="match status" value="1"/>
</dbReference>
<dbReference type="Gene3D" id="3.40.50.2300">
    <property type="match status" value="1"/>
</dbReference>
<proteinExistence type="predicted"/>
<evidence type="ECO:0000313" key="2">
    <source>
        <dbReference type="EMBL" id="GEL90927.1"/>
    </source>
</evidence>
<protein>
    <recommendedName>
        <fullName evidence="1">HTH LytTR-type domain-containing protein</fullName>
    </recommendedName>
</protein>
<dbReference type="AlphaFoldDB" id="A0A511IYU1"/>
<gene>
    <name evidence="2" type="ORF">EVI01_02640</name>
</gene>
<name>A0A511IYU1_9ENTE</name>
<reference evidence="2 3" key="1">
    <citation type="submission" date="2019-07" db="EMBL/GenBank/DDBJ databases">
        <title>Whole genome shotgun sequence of Enterococcus villorum NBRC 100699.</title>
        <authorList>
            <person name="Hosoyama A."/>
            <person name="Uohara A."/>
            <person name="Ohji S."/>
            <person name="Ichikawa N."/>
        </authorList>
    </citation>
    <scope>NUCLEOTIDE SEQUENCE [LARGE SCALE GENOMIC DNA]</scope>
    <source>
        <strain evidence="2 3">NBRC 100699</strain>
    </source>
</reference>
<dbReference type="InterPro" id="IPR011006">
    <property type="entry name" value="CheY-like_superfamily"/>
</dbReference>
<dbReference type="SUPFAM" id="SSF52172">
    <property type="entry name" value="CheY-like"/>
    <property type="match status" value="1"/>
</dbReference>
<evidence type="ECO:0000259" key="1">
    <source>
        <dbReference type="Pfam" id="PF04397"/>
    </source>
</evidence>
<dbReference type="PANTHER" id="PTHR37299">
    <property type="entry name" value="TRANSCRIPTIONAL REGULATOR-RELATED"/>
    <property type="match status" value="1"/>
</dbReference>
<organism evidence="2 3">
    <name type="scientific">Enterococcus villorum</name>
    <dbReference type="NCBI Taxonomy" id="112904"/>
    <lineage>
        <taxon>Bacteria</taxon>
        <taxon>Bacillati</taxon>
        <taxon>Bacillota</taxon>
        <taxon>Bacilli</taxon>
        <taxon>Lactobacillales</taxon>
        <taxon>Enterococcaceae</taxon>
        <taxon>Enterococcus</taxon>
    </lineage>
</organism>
<dbReference type="InterPro" id="IPR046947">
    <property type="entry name" value="LytR-like"/>
</dbReference>
<comment type="caution">
    <text evidence="2">The sequence shown here is derived from an EMBL/GenBank/DDBJ whole genome shotgun (WGS) entry which is preliminary data.</text>
</comment>
<dbReference type="GO" id="GO:0000156">
    <property type="term" value="F:phosphorelay response regulator activity"/>
    <property type="evidence" value="ECO:0007669"/>
    <property type="project" value="InterPro"/>
</dbReference>
<dbReference type="Proteomes" id="UP000321830">
    <property type="component" value="Unassembled WGS sequence"/>
</dbReference>
<evidence type="ECO:0000313" key="3">
    <source>
        <dbReference type="Proteomes" id="UP000321830"/>
    </source>
</evidence>